<evidence type="ECO:0008006" key="2">
    <source>
        <dbReference type="Google" id="ProtNLM"/>
    </source>
</evidence>
<organism evidence="1">
    <name type="scientific">uncultured organism MedDCM-OCT-S12-C74</name>
    <dbReference type="NCBI Taxonomy" id="743667"/>
    <lineage>
        <taxon>unclassified sequences</taxon>
        <taxon>environmental samples</taxon>
    </lineage>
</organism>
<evidence type="ECO:0000313" key="1">
    <source>
        <dbReference type="EMBL" id="ADD95872.1"/>
    </source>
</evidence>
<accession>D6PJH1</accession>
<reference evidence="1" key="1">
    <citation type="journal article" date="2010" name="ISME J.">
        <title>Metagenome of the Mediterranean deep chlorophyll maximum studied by direct and fosmid library 454 pyrosequencing.</title>
        <authorList>
            <person name="Ghai R."/>
            <person name="Martin-Cuadrado A.B."/>
            <person name="Molto A.G."/>
            <person name="Heredia I.G."/>
            <person name="Cabrera R."/>
            <person name="Martin J."/>
            <person name="Verdu M."/>
            <person name="Deschamps P."/>
            <person name="Moreira D."/>
            <person name="Lopez-Garcia P."/>
            <person name="Mira A."/>
            <person name="Rodriguez-Valera F."/>
        </authorList>
    </citation>
    <scope>NUCLEOTIDE SEQUENCE</scope>
</reference>
<dbReference type="EMBL" id="GU943107">
    <property type="protein sequence ID" value="ADD95872.1"/>
    <property type="molecule type" value="Genomic_DNA"/>
</dbReference>
<sequence length="225" mass="24527">MEAENVVGNGITGTGSEGLFAALENRGLVASAGMFDYSGSGANDDLEDFDILLQELDKQGGIAENMMFLNREAALAVDDLLAGVNAHTAGTTNYGVFNNSEDMALNLGFNGFRRASYDFYKTDWKYLNNKSTRFLVNDGATAGKIEGVMVPAGTTSVYDENMGKNIRRPFLHVRYRASQADDRKLKKWTTGSVGAATSDLDAMKVHYLSERCIVTQGANNFVLFR</sequence>
<name>D6PJH1_9ZZZZ</name>
<dbReference type="AlphaFoldDB" id="D6PJH1"/>
<protein>
    <recommendedName>
        <fullName evidence="2">Major capsid protein</fullName>
    </recommendedName>
</protein>
<proteinExistence type="predicted"/>